<dbReference type="RefSeq" id="WP_321536042.1">
    <property type="nucleotide sequence ID" value="NZ_JARGDL010000011.1"/>
</dbReference>
<name>A0AAE3TEB6_9BACT</name>
<evidence type="ECO:0000259" key="1">
    <source>
        <dbReference type="Pfam" id="PF19335"/>
    </source>
</evidence>
<dbReference type="InterPro" id="IPR045800">
    <property type="entry name" value="HMBD"/>
</dbReference>
<dbReference type="Proteomes" id="UP001221302">
    <property type="component" value="Unassembled WGS sequence"/>
</dbReference>
<dbReference type="AlphaFoldDB" id="A0AAE3TEB6"/>
<reference evidence="2" key="1">
    <citation type="submission" date="2023-03" db="EMBL/GenBank/DDBJ databases">
        <title>Stygiobacter electus gen. nov., sp. nov., facultatively anaerobic thermotolerant bacterium of the class Ignavibacteria from a well of Yessentuki mineral water deposit.</title>
        <authorList>
            <person name="Podosokorskaya O.A."/>
            <person name="Elcheninov A.G."/>
            <person name="Petrova N.F."/>
            <person name="Zavarzina D.G."/>
            <person name="Kublanov I.V."/>
            <person name="Merkel A.Y."/>
        </authorList>
    </citation>
    <scope>NUCLEOTIDE SEQUENCE</scope>
    <source>
        <strain evidence="2">09-Me</strain>
    </source>
</reference>
<dbReference type="Pfam" id="PF19335">
    <property type="entry name" value="HMBD"/>
    <property type="match status" value="1"/>
</dbReference>
<accession>A0AAE3TEB6</accession>
<evidence type="ECO:0000313" key="3">
    <source>
        <dbReference type="Proteomes" id="UP001221302"/>
    </source>
</evidence>
<gene>
    <name evidence="2" type="ORF">P0M35_08930</name>
</gene>
<comment type="caution">
    <text evidence="2">The sequence shown here is derived from an EMBL/GenBank/DDBJ whole genome shotgun (WGS) entry which is preliminary data.</text>
</comment>
<evidence type="ECO:0000313" key="2">
    <source>
        <dbReference type="EMBL" id="MDF1612272.1"/>
    </source>
</evidence>
<feature type="domain" description="Heavy metal binding" evidence="1">
    <location>
        <begin position="36"/>
        <end position="55"/>
    </location>
</feature>
<organism evidence="2 3">
    <name type="scientific">Stygiobacter electus</name>
    <dbReference type="NCBI Taxonomy" id="3032292"/>
    <lineage>
        <taxon>Bacteria</taxon>
        <taxon>Pseudomonadati</taxon>
        <taxon>Ignavibacteriota</taxon>
        <taxon>Ignavibacteria</taxon>
        <taxon>Ignavibacteriales</taxon>
        <taxon>Melioribacteraceae</taxon>
        <taxon>Stygiobacter</taxon>
    </lineage>
</organism>
<keyword evidence="3" id="KW-1185">Reference proteome</keyword>
<dbReference type="GO" id="GO:0046872">
    <property type="term" value="F:metal ion binding"/>
    <property type="evidence" value="ECO:0007669"/>
    <property type="project" value="InterPro"/>
</dbReference>
<proteinExistence type="predicted"/>
<protein>
    <submittedName>
        <fullName evidence="2">Heavy metal-binding domain-containing protein</fullName>
    </submittedName>
</protein>
<dbReference type="EMBL" id="JARGDL010000011">
    <property type="protein sequence ID" value="MDF1612272.1"/>
    <property type="molecule type" value="Genomic_DNA"/>
</dbReference>
<sequence length="72" mass="8380">MMDKKKSILIRERENDLEAIDENKDGKVYQDVIDWNVISDKPGNCPLCNMKLKEVSLENAKKNLVKNNFKVK</sequence>